<accession>A0ABU9YSX3</accession>
<proteinExistence type="predicted"/>
<dbReference type="Proteomes" id="UP001410394">
    <property type="component" value="Unassembled WGS sequence"/>
</dbReference>
<comment type="caution">
    <text evidence="2">The sequence shown here is derived from an EMBL/GenBank/DDBJ whole genome shotgun (WGS) entry which is preliminary data.</text>
</comment>
<dbReference type="Gene3D" id="3.30.70.100">
    <property type="match status" value="1"/>
</dbReference>
<reference evidence="2 3" key="1">
    <citation type="journal article" date="2018" name="Int. J. Syst. Evol. Microbiol.">
        <title>Uliginosibacterium sediminicola sp. nov., isolated from freshwater sediment.</title>
        <authorList>
            <person name="Hwang W.M."/>
            <person name="Kim S.M."/>
            <person name="Kang K."/>
            <person name="Ahn T.Y."/>
        </authorList>
    </citation>
    <scope>NUCLEOTIDE SEQUENCE [LARGE SCALE GENOMIC DNA]</scope>
    <source>
        <strain evidence="2 3">M1-21</strain>
    </source>
</reference>
<dbReference type="Pfam" id="PF07045">
    <property type="entry name" value="DUF1330"/>
    <property type="match status" value="1"/>
</dbReference>
<gene>
    <name evidence="2" type="ORF">ABDB84_00020</name>
</gene>
<protein>
    <submittedName>
        <fullName evidence="2">DUF1330 domain-containing protein</fullName>
    </submittedName>
</protein>
<name>A0ABU9YSX3_9RHOO</name>
<evidence type="ECO:0000313" key="3">
    <source>
        <dbReference type="Proteomes" id="UP001410394"/>
    </source>
</evidence>
<evidence type="ECO:0000259" key="1">
    <source>
        <dbReference type="Pfam" id="PF07045"/>
    </source>
</evidence>
<keyword evidence="3" id="KW-1185">Reference proteome</keyword>
<organism evidence="2 3">
    <name type="scientific">Uliginosibacterium sediminicola</name>
    <dbReference type="NCBI Taxonomy" id="2024550"/>
    <lineage>
        <taxon>Bacteria</taxon>
        <taxon>Pseudomonadati</taxon>
        <taxon>Pseudomonadota</taxon>
        <taxon>Betaproteobacteria</taxon>
        <taxon>Rhodocyclales</taxon>
        <taxon>Zoogloeaceae</taxon>
        <taxon>Uliginosibacterium</taxon>
    </lineage>
</organism>
<dbReference type="InterPro" id="IPR011008">
    <property type="entry name" value="Dimeric_a/b-barrel"/>
</dbReference>
<evidence type="ECO:0000313" key="2">
    <source>
        <dbReference type="EMBL" id="MEN3066838.1"/>
    </source>
</evidence>
<dbReference type="PANTHER" id="PTHR41521:SF4">
    <property type="entry name" value="BLR0684 PROTEIN"/>
    <property type="match status" value="1"/>
</dbReference>
<dbReference type="InterPro" id="IPR010753">
    <property type="entry name" value="DUF1330"/>
</dbReference>
<feature type="domain" description="DUF1330" evidence="1">
    <location>
        <begin position="5"/>
        <end position="97"/>
    </location>
</feature>
<dbReference type="EMBL" id="JBDIVE010000001">
    <property type="protein sequence ID" value="MEN3066838.1"/>
    <property type="molecule type" value="Genomic_DNA"/>
</dbReference>
<dbReference type="SUPFAM" id="SSF54909">
    <property type="entry name" value="Dimeric alpha+beta barrel"/>
    <property type="match status" value="1"/>
</dbReference>
<sequence>MSTPVYFVIDVKITDPEGIKPYQAKVEETFKAFGGERLVAGGTLEALEGDAPRGRIVIVRFPDSTQAHAWHDSAAYRAIVGHRLASAESHAYFVEGVA</sequence>
<dbReference type="PANTHER" id="PTHR41521">
    <property type="match status" value="1"/>
</dbReference>
<dbReference type="RefSeq" id="WP_345917609.1">
    <property type="nucleotide sequence ID" value="NZ_JBDIVE010000001.1"/>
</dbReference>